<organism evidence="13 14">
    <name type="scientific">Clostridium omnivorum</name>
    <dbReference type="NCBI Taxonomy" id="1604902"/>
    <lineage>
        <taxon>Bacteria</taxon>
        <taxon>Bacillati</taxon>
        <taxon>Bacillota</taxon>
        <taxon>Clostridia</taxon>
        <taxon>Eubacteriales</taxon>
        <taxon>Clostridiaceae</taxon>
        <taxon>Clostridium</taxon>
    </lineage>
</organism>
<dbReference type="InterPro" id="IPR001469">
    <property type="entry name" value="ATP_synth_F1_dsu/esu"/>
</dbReference>
<dbReference type="InterPro" id="IPR020546">
    <property type="entry name" value="ATP_synth_F1_dsu/esu_N"/>
</dbReference>
<dbReference type="Pfam" id="PF00401">
    <property type="entry name" value="ATP-synt_DE"/>
    <property type="match status" value="1"/>
</dbReference>
<keyword evidence="3 9" id="KW-0813">Transport</keyword>
<evidence type="ECO:0000313" key="14">
    <source>
        <dbReference type="Proteomes" id="UP001208567"/>
    </source>
</evidence>
<evidence type="ECO:0000259" key="11">
    <source>
        <dbReference type="Pfam" id="PF00401"/>
    </source>
</evidence>
<comment type="function">
    <text evidence="9">Produces ATP from ADP in the presence of a proton gradient across the membrane.</text>
</comment>
<dbReference type="Gene3D" id="2.60.15.10">
    <property type="entry name" value="F0F1 ATP synthase delta/epsilon subunit, N-terminal"/>
    <property type="match status" value="1"/>
</dbReference>
<reference evidence="13 14" key="1">
    <citation type="journal article" date="2024" name="Int. J. Syst. Evol. Microbiol.">
        <title>Clostridium omnivorum sp. nov., isolated from anoxic soil under the treatment of reductive soil disinfestation.</title>
        <authorList>
            <person name="Ueki A."/>
            <person name="Tonouchi A."/>
            <person name="Kaku N."/>
            <person name="Honma S."/>
            <person name="Ueki K."/>
        </authorList>
    </citation>
    <scope>NUCLEOTIDE SEQUENCE [LARGE SCALE GENOMIC DNA]</scope>
    <source>
        <strain evidence="13 14">E14</strain>
    </source>
</reference>
<evidence type="ECO:0000256" key="6">
    <source>
        <dbReference type="ARBA" id="ARBA00023136"/>
    </source>
</evidence>
<keyword evidence="14" id="KW-1185">Reference proteome</keyword>
<keyword evidence="6 9" id="KW-0472">Membrane</keyword>
<evidence type="ECO:0000256" key="3">
    <source>
        <dbReference type="ARBA" id="ARBA00022448"/>
    </source>
</evidence>
<keyword evidence="4 9" id="KW-1003">Cell membrane</keyword>
<comment type="subcellular location">
    <subcellularLocation>
        <location evidence="9">Cell membrane</location>
        <topology evidence="9">Peripheral membrane protein</topology>
    </subcellularLocation>
    <subcellularLocation>
        <location evidence="1">Endomembrane system</location>
        <topology evidence="1">Peripheral membrane protein</topology>
    </subcellularLocation>
</comment>
<feature type="domain" description="ATP synthase F1 complex delta/epsilon subunit N-terminal" evidence="12">
    <location>
        <begin position="5"/>
        <end position="84"/>
    </location>
</feature>
<dbReference type="Proteomes" id="UP001208567">
    <property type="component" value="Unassembled WGS sequence"/>
</dbReference>
<evidence type="ECO:0000256" key="9">
    <source>
        <dbReference type="HAMAP-Rule" id="MF_00530"/>
    </source>
</evidence>
<gene>
    <name evidence="9 13" type="primary">atpC</name>
    <name evidence="13" type="ORF">bsdE14_01580</name>
</gene>
<keyword evidence="7 9" id="KW-0139">CF(1)</keyword>
<dbReference type="InterPro" id="IPR020547">
    <property type="entry name" value="ATP_synth_F1_esu_C"/>
</dbReference>
<evidence type="ECO:0000256" key="10">
    <source>
        <dbReference type="RuleBase" id="RU003656"/>
    </source>
</evidence>
<dbReference type="InterPro" id="IPR036771">
    <property type="entry name" value="ATPsynth_dsu/esu_N"/>
</dbReference>
<evidence type="ECO:0000256" key="4">
    <source>
        <dbReference type="ARBA" id="ARBA00022475"/>
    </source>
</evidence>
<dbReference type="PANTHER" id="PTHR13822">
    <property type="entry name" value="ATP SYNTHASE DELTA/EPSILON CHAIN"/>
    <property type="match status" value="1"/>
</dbReference>
<dbReference type="HAMAP" id="MF_00530">
    <property type="entry name" value="ATP_synth_epsil_bac"/>
    <property type="match status" value="1"/>
</dbReference>
<dbReference type="CDD" id="cd12152">
    <property type="entry name" value="F1-ATPase_delta"/>
    <property type="match status" value="1"/>
</dbReference>
<evidence type="ECO:0000256" key="8">
    <source>
        <dbReference type="ARBA" id="ARBA00023310"/>
    </source>
</evidence>
<accession>A0ABQ5N0M5</accession>
<dbReference type="Pfam" id="PF02823">
    <property type="entry name" value="ATP-synt_DE_N"/>
    <property type="match status" value="1"/>
</dbReference>
<dbReference type="RefSeq" id="WP_264848015.1">
    <property type="nucleotide sequence ID" value="NZ_BRXR01000001.1"/>
</dbReference>
<evidence type="ECO:0000259" key="12">
    <source>
        <dbReference type="Pfam" id="PF02823"/>
    </source>
</evidence>
<evidence type="ECO:0000313" key="13">
    <source>
        <dbReference type="EMBL" id="GLC28748.1"/>
    </source>
</evidence>
<feature type="domain" description="ATP synthase epsilon subunit C-terminal" evidence="11">
    <location>
        <begin position="88"/>
        <end position="128"/>
    </location>
</feature>
<comment type="caution">
    <text evidence="13">The sequence shown here is derived from an EMBL/GenBank/DDBJ whole genome shotgun (WGS) entry which is preliminary data.</text>
</comment>
<dbReference type="SUPFAM" id="SSF51344">
    <property type="entry name" value="Epsilon subunit of F1F0-ATP synthase N-terminal domain"/>
    <property type="match status" value="1"/>
</dbReference>
<keyword evidence="8 9" id="KW-0066">ATP synthesis</keyword>
<dbReference type="PANTHER" id="PTHR13822:SF10">
    <property type="entry name" value="ATP SYNTHASE EPSILON CHAIN, CHLOROPLASTIC"/>
    <property type="match status" value="1"/>
</dbReference>
<proteinExistence type="inferred from homology"/>
<evidence type="ECO:0000256" key="1">
    <source>
        <dbReference type="ARBA" id="ARBA00004184"/>
    </source>
</evidence>
<comment type="subunit">
    <text evidence="9 10">F-type ATPases have 2 components, CF(1) - the catalytic core - and CF(0) - the membrane proton channel. CF(1) has five subunits: alpha(3), beta(3), gamma(1), delta(1), epsilon(1). CF(0) has three main subunits: a, b and c.</text>
</comment>
<dbReference type="Gene3D" id="1.20.5.440">
    <property type="entry name" value="ATP synthase delta/epsilon subunit, C-terminal domain"/>
    <property type="match status" value="1"/>
</dbReference>
<keyword evidence="5 9" id="KW-0406">Ion transport</keyword>
<comment type="similarity">
    <text evidence="2 9 10">Belongs to the ATPase epsilon chain family.</text>
</comment>
<dbReference type="NCBIfam" id="TIGR01216">
    <property type="entry name" value="ATP_synt_epsi"/>
    <property type="match status" value="1"/>
</dbReference>
<keyword evidence="9" id="KW-0375">Hydrogen ion transport</keyword>
<evidence type="ECO:0000256" key="7">
    <source>
        <dbReference type="ARBA" id="ARBA00023196"/>
    </source>
</evidence>
<name>A0ABQ5N0M5_9CLOT</name>
<evidence type="ECO:0000256" key="5">
    <source>
        <dbReference type="ARBA" id="ARBA00023065"/>
    </source>
</evidence>
<dbReference type="EMBL" id="BRXR01000001">
    <property type="protein sequence ID" value="GLC28748.1"/>
    <property type="molecule type" value="Genomic_DNA"/>
</dbReference>
<evidence type="ECO:0000256" key="2">
    <source>
        <dbReference type="ARBA" id="ARBA00005712"/>
    </source>
</evidence>
<protein>
    <recommendedName>
        <fullName evidence="9">ATP synthase epsilon chain</fullName>
    </recommendedName>
    <alternativeName>
        <fullName evidence="9">ATP synthase F1 sector epsilon subunit</fullName>
    </alternativeName>
    <alternativeName>
        <fullName evidence="9">F-ATPase epsilon subunit</fullName>
    </alternativeName>
</protein>
<sequence length="132" mass="15087">MKDTLKLSILTPDRVLFSGEIKELMTENELGRISILPNHVAMICSLIPTVTTFIEENSNEKKVFSSSGVLKVKENEIEMLCETAEWPEEIDIERAEASMKKAEEILEKSSGHENKRAELKLRRSMMRILAKH</sequence>